<sequence>MGIKLLTLQMIPWCFPVLGGAAAAWSHPEAQGEGGAAAARPVKLIMADGRVEVFDRPMSAAELMKEHPKHLICRSDSFTIGQMIPALQEEELLKPGQAYFLLPLHFFQSVLSFVTLASSFALLHRPFDVLKTPSGKLQIRVSDDFIGRENGSAEKGGGPPGGRVCTTAALVKDYQQLVVGSRVRLWKPKLETIRESERSRRRLVAVGAAAAAALGDLRQRRKKAHRGNPQDQQKKQPPLQQQKKIPKQHNVSISAVSSQLPSLDSSPTEAAR</sequence>
<dbReference type="OrthoDB" id="652082at2759"/>
<protein>
    <submittedName>
        <fullName evidence="3">Uncharacterized protein</fullName>
    </submittedName>
</protein>
<evidence type="ECO:0000256" key="2">
    <source>
        <dbReference type="SAM" id="SignalP"/>
    </source>
</evidence>
<dbReference type="InterPro" id="IPR025322">
    <property type="entry name" value="PADRE_dom"/>
</dbReference>
<dbReference type="Pfam" id="PF14009">
    <property type="entry name" value="PADRE"/>
    <property type="match status" value="1"/>
</dbReference>
<feature type="compositionally biased region" description="Polar residues" evidence="1">
    <location>
        <begin position="249"/>
        <end position="272"/>
    </location>
</feature>
<dbReference type="EMBL" id="LR746271">
    <property type="protein sequence ID" value="CAA7400673.1"/>
    <property type="molecule type" value="Genomic_DNA"/>
</dbReference>
<evidence type="ECO:0000313" key="3">
    <source>
        <dbReference type="EMBL" id="CAA7400673.1"/>
    </source>
</evidence>
<keyword evidence="2" id="KW-0732">Signal</keyword>
<proteinExistence type="predicted"/>
<feature type="region of interest" description="Disordered" evidence="1">
    <location>
        <begin position="219"/>
        <end position="272"/>
    </location>
</feature>
<name>A0A7I8KS66_SPIIN</name>
<feature type="signal peptide" evidence="2">
    <location>
        <begin position="1"/>
        <end position="22"/>
    </location>
</feature>
<organism evidence="3 4">
    <name type="scientific">Spirodela intermedia</name>
    <name type="common">Intermediate duckweed</name>
    <dbReference type="NCBI Taxonomy" id="51605"/>
    <lineage>
        <taxon>Eukaryota</taxon>
        <taxon>Viridiplantae</taxon>
        <taxon>Streptophyta</taxon>
        <taxon>Embryophyta</taxon>
        <taxon>Tracheophyta</taxon>
        <taxon>Spermatophyta</taxon>
        <taxon>Magnoliopsida</taxon>
        <taxon>Liliopsida</taxon>
        <taxon>Araceae</taxon>
        <taxon>Lemnoideae</taxon>
        <taxon>Spirodela</taxon>
    </lineage>
</organism>
<dbReference type="Proteomes" id="UP000663760">
    <property type="component" value="Chromosome 8"/>
</dbReference>
<feature type="compositionally biased region" description="Low complexity" evidence="1">
    <location>
        <begin position="229"/>
        <end position="243"/>
    </location>
</feature>
<dbReference type="AlphaFoldDB" id="A0A7I8KS66"/>
<keyword evidence="4" id="KW-1185">Reference proteome</keyword>
<reference evidence="3" key="1">
    <citation type="submission" date="2020-02" db="EMBL/GenBank/DDBJ databases">
        <authorList>
            <person name="Scholz U."/>
            <person name="Mascher M."/>
            <person name="Fiebig A."/>
        </authorList>
    </citation>
    <scope>NUCLEOTIDE SEQUENCE</scope>
</reference>
<evidence type="ECO:0000313" key="4">
    <source>
        <dbReference type="Proteomes" id="UP000663760"/>
    </source>
</evidence>
<gene>
    <name evidence="3" type="ORF">SI8410_08011351</name>
</gene>
<accession>A0A7I8KS66</accession>
<evidence type="ECO:0000256" key="1">
    <source>
        <dbReference type="SAM" id="MobiDB-lite"/>
    </source>
</evidence>
<dbReference type="PANTHER" id="PTHR33052">
    <property type="entry name" value="DUF4228 DOMAIN PROTEIN-RELATED"/>
    <property type="match status" value="1"/>
</dbReference>
<feature type="chain" id="PRO_5029838251" evidence="2">
    <location>
        <begin position="23"/>
        <end position="272"/>
    </location>
</feature>